<protein>
    <submittedName>
        <fullName evidence="2">SprT-like domain-containing protein</fullName>
    </submittedName>
</protein>
<accession>A0ABZ0WC65</accession>
<evidence type="ECO:0000313" key="3">
    <source>
        <dbReference type="Proteomes" id="UP001325680"/>
    </source>
</evidence>
<proteinExistence type="predicted"/>
<dbReference type="InterPro" id="IPR006640">
    <property type="entry name" value="SprT-like_domain"/>
</dbReference>
<evidence type="ECO:0000259" key="1">
    <source>
        <dbReference type="Pfam" id="PF10263"/>
    </source>
</evidence>
<organism evidence="2 3">
    <name type="scientific">Niabella yanshanensis</name>
    <dbReference type="NCBI Taxonomy" id="577386"/>
    <lineage>
        <taxon>Bacteria</taxon>
        <taxon>Pseudomonadati</taxon>
        <taxon>Bacteroidota</taxon>
        <taxon>Chitinophagia</taxon>
        <taxon>Chitinophagales</taxon>
        <taxon>Chitinophagaceae</taxon>
        <taxon>Niabella</taxon>
    </lineage>
</organism>
<name>A0ABZ0WC65_9BACT</name>
<feature type="domain" description="SprT-like" evidence="1">
    <location>
        <begin position="29"/>
        <end position="105"/>
    </location>
</feature>
<keyword evidence="3" id="KW-1185">Reference proteome</keyword>
<gene>
    <name evidence="2" type="ORF">U0035_09525</name>
</gene>
<dbReference type="EMBL" id="CP139960">
    <property type="protein sequence ID" value="WQD40384.1"/>
    <property type="molecule type" value="Genomic_DNA"/>
</dbReference>
<dbReference type="Proteomes" id="UP001325680">
    <property type="component" value="Chromosome"/>
</dbReference>
<dbReference type="RefSeq" id="WP_114792080.1">
    <property type="nucleotide sequence ID" value="NZ_CP139960.1"/>
</dbReference>
<sequence>MAKKEVPLQQLADYLPEHTFEPVVAYLNFYKVHLTIAKSRKSVLGDYRHSIDTQHHRISVNGNLNKYAFLITLLHELAHLVTFEKYGNRVQAHGKEWKTMYGQILAQFIEKKIFPEDIENELLATLHNPGASTCSEESLQRILYRYDTRKEGYALVEAIPEGEFFRLKDGRIFQKGGKRTKRYSCVEIATNKTYLFSPVYEVQHVPFTP</sequence>
<dbReference type="Pfam" id="PF10263">
    <property type="entry name" value="SprT-like"/>
    <property type="match status" value="1"/>
</dbReference>
<evidence type="ECO:0000313" key="2">
    <source>
        <dbReference type="EMBL" id="WQD40384.1"/>
    </source>
</evidence>
<reference evidence="2 3" key="1">
    <citation type="submission" date="2023-12" db="EMBL/GenBank/DDBJ databases">
        <title>Genome sequencing and assembly of bacterial species from a model synthetic community.</title>
        <authorList>
            <person name="Hogle S.L."/>
        </authorList>
    </citation>
    <scope>NUCLEOTIDE SEQUENCE [LARGE SCALE GENOMIC DNA]</scope>
    <source>
        <strain evidence="2 3">HAMBI_3031</strain>
    </source>
</reference>